<organism evidence="2 3">
    <name type="scientific">Virgibacillus chiguensis</name>
    <dbReference type="NCBI Taxonomy" id="411959"/>
    <lineage>
        <taxon>Bacteria</taxon>
        <taxon>Bacillati</taxon>
        <taxon>Bacillota</taxon>
        <taxon>Bacilli</taxon>
        <taxon>Bacillales</taxon>
        <taxon>Bacillaceae</taxon>
        <taxon>Virgibacillus</taxon>
    </lineage>
</organism>
<evidence type="ECO:0000256" key="1">
    <source>
        <dbReference type="SAM" id="Phobius"/>
    </source>
</evidence>
<dbReference type="InterPro" id="IPR043857">
    <property type="entry name" value="DUF5819"/>
</dbReference>
<dbReference type="EMBL" id="FQXD01000004">
    <property type="protein sequence ID" value="SHH14876.1"/>
    <property type="molecule type" value="Genomic_DNA"/>
</dbReference>
<keyword evidence="1" id="KW-0472">Membrane</keyword>
<proteinExistence type="predicted"/>
<dbReference type="Pfam" id="PF19136">
    <property type="entry name" value="DUF5819"/>
    <property type="match status" value="1"/>
</dbReference>
<name>A0A1M5QLM4_9BACI</name>
<accession>A0A1M5QLM4</accession>
<keyword evidence="1" id="KW-0812">Transmembrane</keyword>
<sequence>MKKILNISLISLLSLYTIIHFLILFLHTGPINPVYAKYRIAVEKYVNPLLTQNWNLFAPDPVEETQNILIQYRTSTNDTSDWYNISESLIESNQSNIISPYNKAARIPSGLYFGIFKENELIAQMEENTSEEEFDQAINMSKIEESRLKQVDLLYRFANSAIPLITNEEVKEVKVKIMNVKAVPFSERHNPDYKQKIENLEFEWKEYFPVLSFS</sequence>
<reference evidence="3" key="1">
    <citation type="submission" date="2016-11" db="EMBL/GenBank/DDBJ databases">
        <authorList>
            <person name="Varghese N."/>
            <person name="Submissions S."/>
        </authorList>
    </citation>
    <scope>NUCLEOTIDE SEQUENCE [LARGE SCALE GENOMIC DNA]</scope>
    <source>
        <strain evidence="3">CGMCC 1.6496</strain>
    </source>
</reference>
<gene>
    <name evidence="2" type="ORF">SAMN05421807_104188</name>
</gene>
<keyword evidence="3" id="KW-1185">Reference proteome</keyword>
<evidence type="ECO:0000313" key="3">
    <source>
        <dbReference type="Proteomes" id="UP000184079"/>
    </source>
</evidence>
<dbReference type="Proteomes" id="UP000184079">
    <property type="component" value="Unassembled WGS sequence"/>
</dbReference>
<dbReference type="AlphaFoldDB" id="A0A1M5QLM4"/>
<keyword evidence="1" id="KW-1133">Transmembrane helix</keyword>
<evidence type="ECO:0000313" key="2">
    <source>
        <dbReference type="EMBL" id="SHH14876.1"/>
    </source>
</evidence>
<protein>
    <submittedName>
        <fullName evidence="2">Uncharacterized protein</fullName>
    </submittedName>
</protein>
<feature type="transmembrane region" description="Helical" evidence="1">
    <location>
        <begin position="7"/>
        <end position="26"/>
    </location>
</feature>